<keyword evidence="2" id="KW-1185">Reference proteome</keyword>
<evidence type="ECO:0000313" key="2">
    <source>
        <dbReference type="Proteomes" id="UP000799764"/>
    </source>
</evidence>
<organism evidence="1 2">
    <name type="scientific">Karstenula rhodostoma CBS 690.94</name>
    <dbReference type="NCBI Taxonomy" id="1392251"/>
    <lineage>
        <taxon>Eukaryota</taxon>
        <taxon>Fungi</taxon>
        <taxon>Dikarya</taxon>
        <taxon>Ascomycota</taxon>
        <taxon>Pezizomycotina</taxon>
        <taxon>Dothideomycetes</taxon>
        <taxon>Pleosporomycetidae</taxon>
        <taxon>Pleosporales</taxon>
        <taxon>Massarineae</taxon>
        <taxon>Didymosphaeriaceae</taxon>
        <taxon>Karstenula</taxon>
    </lineage>
</organism>
<dbReference type="EMBL" id="MU001499">
    <property type="protein sequence ID" value="KAF2445673.1"/>
    <property type="molecule type" value="Genomic_DNA"/>
</dbReference>
<name>A0A9P4UDR6_9PLEO</name>
<sequence length="143" mass="15471">MIVGDYLYTWLRSTAAHSAGESWGLFVQCHKFQLLFGVANWALDPTKYYLFWSIAGRILSFQRATAHNGAGLRKAGRNLLFRLTNCGGPLAVPLPVAVSKPPYGIPGIIGKTNNIDLAEGTIVSVAGSQTAQMFCAVSCQSHR</sequence>
<proteinExistence type="predicted"/>
<dbReference type="AlphaFoldDB" id="A0A9P4UDR6"/>
<comment type="caution">
    <text evidence="1">The sequence shown here is derived from an EMBL/GenBank/DDBJ whole genome shotgun (WGS) entry which is preliminary data.</text>
</comment>
<gene>
    <name evidence="1" type="ORF">P171DRAFT_443301</name>
</gene>
<protein>
    <submittedName>
        <fullName evidence="1">Uncharacterized protein</fullName>
    </submittedName>
</protein>
<dbReference type="OrthoDB" id="5985073at2759"/>
<evidence type="ECO:0000313" key="1">
    <source>
        <dbReference type="EMBL" id="KAF2445673.1"/>
    </source>
</evidence>
<dbReference type="Proteomes" id="UP000799764">
    <property type="component" value="Unassembled WGS sequence"/>
</dbReference>
<accession>A0A9P4UDR6</accession>
<reference evidence="1" key="1">
    <citation type="journal article" date="2020" name="Stud. Mycol.">
        <title>101 Dothideomycetes genomes: a test case for predicting lifestyles and emergence of pathogens.</title>
        <authorList>
            <person name="Haridas S."/>
            <person name="Albert R."/>
            <person name="Binder M."/>
            <person name="Bloem J."/>
            <person name="Labutti K."/>
            <person name="Salamov A."/>
            <person name="Andreopoulos B."/>
            <person name="Baker S."/>
            <person name="Barry K."/>
            <person name="Bills G."/>
            <person name="Bluhm B."/>
            <person name="Cannon C."/>
            <person name="Castanera R."/>
            <person name="Culley D."/>
            <person name="Daum C."/>
            <person name="Ezra D."/>
            <person name="Gonzalez J."/>
            <person name="Henrissat B."/>
            <person name="Kuo A."/>
            <person name="Liang C."/>
            <person name="Lipzen A."/>
            <person name="Lutzoni F."/>
            <person name="Magnuson J."/>
            <person name="Mondo S."/>
            <person name="Nolan M."/>
            <person name="Ohm R."/>
            <person name="Pangilinan J."/>
            <person name="Park H.-J."/>
            <person name="Ramirez L."/>
            <person name="Alfaro M."/>
            <person name="Sun H."/>
            <person name="Tritt A."/>
            <person name="Yoshinaga Y."/>
            <person name="Zwiers L.-H."/>
            <person name="Turgeon B."/>
            <person name="Goodwin S."/>
            <person name="Spatafora J."/>
            <person name="Crous P."/>
            <person name="Grigoriev I."/>
        </authorList>
    </citation>
    <scope>NUCLEOTIDE SEQUENCE</scope>
    <source>
        <strain evidence="1">CBS 690.94</strain>
    </source>
</reference>